<keyword evidence="2" id="KW-1185">Reference proteome</keyword>
<evidence type="ECO:0000313" key="2">
    <source>
        <dbReference type="Proteomes" id="UP000708208"/>
    </source>
</evidence>
<organism evidence="1 2">
    <name type="scientific">Allacma fusca</name>
    <dbReference type="NCBI Taxonomy" id="39272"/>
    <lineage>
        <taxon>Eukaryota</taxon>
        <taxon>Metazoa</taxon>
        <taxon>Ecdysozoa</taxon>
        <taxon>Arthropoda</taxon>
        <taxon>Hexapoda</taxon>
        <taxon>Collembola</taxon>
        <taxon>Symphypleona</taxon>
        <taxon>Sminthuridae</taxon>
        <taxon>Allacma</taxon>
    </lineage>
</organism>
<sequence length="546" mass="61188">MEAKGSSSRKNSAEGLQIEKLEATMDEIFLPSTTKRNSGKTQNTGCKNLSSKVIRKKTFNLKESKDEICEKLNQLKKKSGSTVDDLNIKMKRLVSGSDIKTKKNVGNSAKLQPHALQEIRPVRFYIVQEIQGKTQQDEDACLTRELEKVRLTSSALMTVGETVDSFPCNLWSNKLPENLMVIELSNYLNVSLSNPQIYDPGHYLQELNPTPVPSIVGGFRKEKICFPFPEKIKSAEVLCSFKINTSDICLVVAIQRKFEDQNSTSIDWSGEQSFSIAFTPEEKDADEVLWGEMMSMTSDRKFRPDKKRSHSSATAENLIIKSGKYRAQASIVSTGPSFISLSLEVWSVDDPETLAQKHNLITEMYFLKVLEQGCCSSVDTVGSFDTSGKISCTVEIYNCLNTSLEDPFVYSTGGDLLTEMTTTISPLSKDVIFATHAGQLEAIFSYRIKDTDVRIAILFRINKCSVTATTKQPSYNDFAVGLIPIFTPTDDNLMRCFLQSHWRTRTDREFNNGCRDELSAEIRNIRLKAKMTGKEAAVLKIIVSTF</sequence>
<accession>A0A8J2LMV3</accession>
<dbReference type="EMBL" id="CAJVCH010570769">
    <property type="protein sequence ID" value="CAG7835809.1"/>
    <property type="molecule type" value="Genomic_DNA"/>
</dbReference>
<dbReference type="AlphaFoldDB" id="A0A8J2LMV3"/>
<dbReference type="Proteomes" id="UP000708208">
    <property type="component" value="Unassembled WGS sequence"/>
</dbReference>
<name>A0A8J2LMV3_9HEXA</name>
<protein>
    <submittedName>
        <fullName evidence="1">Uncharacterized protein</fullName>
    </submittedName>
</protein>
<proteinExistence type="predicted"/>
<reference evidence="1" key="1">
    <citation type="submission" date="2021-06" db="EMBL/GenBank/DDBJ databases">
        <authorList>
            <person name="Hodson N. C."/>
            <person name="Mongue J. A."/>
            <person name="Jaron S. K."/>
        </authorList>
    </citation>
    <scope>NUCLEOTIDE SEQUENCE</scope>
</reference>
<gene>
    <name evidence="1" type="ORF">AFUS01_LOCUS45131</name>
</gene>
<comment type="caution">
    <text evidence="1">The sequence shown here is derived from an EMBL/GenBank/DDBJ whole genome shotgun (WGS) entry which is preliminary data.</text>
</comment>
<evidence type="ECO:0000313" key="1">
    <source>
        <dbReference type="EMBL" id="CAG7835809.1"/>
    </source>
</evidence>